<dbReference type="SUPFAM" id="SSF140931">
    <property type="entry name" value="Fic-like"/>
    <property type="match status" value="1"/>
</dbReference>
<feature type="binding site" evidence="1">
    <location>
        <position position="195"/>
    </location>
    <ligand>
        <name>ATP</name>
        <dbReference type="ChEBI" id="CHEBI:30616"/>
    </ligand>
</feature>
<protein>
    <submittedName>
        <fullName evidence="5">Addiction module protein</fullName>
    </submittedName>
</protein>
<comment type="caution">
    <text evidence="5">The sequence shown here is derived from an EMBL/GenBank/DDBJ whole genome shotgun (WGS) entry which is preliminary data.</text>
</comment>
<name>A0A6N3X3N9_9SYNE</name>
<evidence type="ECO:0000256" key="3">
    <source>
        <dbReference type="PIRSR" id="PIRSR640198-2"/>
    </source>
</evidence>
<keyword evidence="1" id="KW-0067">ATP-binding</keyword>
<dbReference type="AlphaFoldDB" id="A0A6N3X3N9"/>
<dbReference type="InterPro" id="IPR026287">
    <property type="entry name" value="SoFic-like"/>
</dbReference>
<feature type="binding site" evidence="3">
    <location>
        <begin position="237"/>
        <end position="238"/>
    </location>
    <ligand>
        <name>ATP</name>
        <dbReference type="ChEBI" id="CHEBI:30616"/>
    </ligand>
</feature>
<dbReference type="InterPro" id="IPR025758">
    <property type="entry name" value="Fic/DOC_N"/>
</dbReference>
<keyword evidence="1" id="KW-0547">Nucleotide-binding</keyword>
<dbReference type="PANTHER" id="PTHR13504:SF35">
    <property type="entry name" value="PROTEIN ADENYLYLTRANSFERASE SOFIC"/>
    <property type="match status" value="1"/>
</dbReference>
<dbReference type="EMBL" id="JXUO01000170">
    <property type="protein sequence ID" value="KKZ14321.1"/>
    <property type="molecule type" value="Genomic_DNA"/>
</dbReference>
<feature type="binding site" evidence="1">
    <location>
        <begin position="200"/>
        <end position="206"/>
    </location>
    <ligand>
        <name>ATP</name>
        <dbReference type="ChEBI" id="CHEBI:30616"/>
    </ligand>
</feature>
<dbReference type="InterPro" id="IPR036388">
    <property type="entry name" value="WH-like_DNA-bd_sf"/>
</dbReference>
<dbReference type="Pfam" id="PF13784">
    <property type="entry name" value="Fic_N"/>
    <property type="match status" value="1"/>
</dbReference>
<gene>
    <name evidence="5" type="ORF">TH68_05245</name>
</gene>
<dbReference type="SUPFAM" id="SSF46785">
    <property type="entry name" value="Winged helix' DNA-binding domain"/>
    <property type="match status" value="1"/>
</dbReference>
<evidence type="ECO:0000313" key="5">
    <source>
        <dbReference type="EMBL" id="KKZ14321.1"/>
    </source>
</evidence>
<organism evidence="5 6">
    <name type="scientific">Candidatus Synechococcus spongiarum 142</name>
    <dbReference type="NCBI Taxonomy" id="1608213"/>
    <lineage>
        <taxon>Bacteria</taxon>
        <taxon>Bacillati</taxon>
        <taxon>Cyanobacteriota</taxon>
        <taxon>Cyanophyceae</taxon>
        <taxon>Synechococcales</taxon>
        <taxon>Synechococcaceae</taxon>
        <taxon>Synechococcus</taxon>
    </lineage>
</organism>
<dbReference type="GO" id="GO:0005524">
    <property type="term" value="F:ATP binding"/>
    <property type="evidence" value="ECO:0007669"/>
    <property type="project" value="UniProtKB-KW"/>
</dbReference>
<dbReference type="Pfam" id="PF02661">
    <property type="entry name" value="Fic"/>
    <property type="match status" value="1"/>
</dbReference>
<feature type="binding site" evidence="1">
    <location>
        <position position="237"/>
    </location>
    <ligand>
        <name>ATP</name>
        <dbReference type="ChEBI" id="CHEBI:30616"/>
    </ligand>
</feature>
<sequence>MVHPSHPIPSLPPAGDLETVPVLKALNRDSRALATLKGQARSIPNQAIPIDTLALQEAKVSSEIENIVTTQAELFQADLFPDGPQSAAAKEVALYRDALKLGFQRLHSTQGLITNGTLIELYRLLKGRSDGFRKIPGTVLKNESTGNIVFMPPQDACAIIDHMTALERFINDDNQSDLDPLIKMALIHHQFESIHPFPDGNGRIGRILNVLYLTRCDLLDIPILYLSRHITRNKAKYYQFLQAVRDTGHWQDWIIFMLNAVAETSVVTLQFIDGIHRQMASVKHRMRTELPKRYSQDLLNNLFRHPYTRIEYVQRDLGLTRQTASRYLDELTKHGFVQKHRAGTSNYYINVNLVRLFMELTGDGRGTGGQVGLAEREHAVQLHG</sequence>
<dbReference type="InterPro" id="IPR040198">
    <property type="entry name" value="Fido_containing"/>
</dbReference>
<dbReference type="PROSITE" id="PS51459">
    <property type="entry name" value="FIDO"/>
    <property type="match status" value="1"/>
</dbReference>
<feature type="domain" description="Fido" evidence="4">
    <location>
        <begin position="113"/>
        <end position="259"/>
    </location>
</feature>
<dbReference type="InterPro" id="IPR036390">
    <property type="entry name" value="WH_DNA-bd_sf"/>
</dbReference>
<feature type="binding site" evidence="1">
    <location>
        <position position="65"/>
    </location>
    <ligand>
        <name>ATP</name>
        <dbReference type="ChEBI" id="CHEBI:30616"/>
    </ligand>
</feature>
<dbReference type="PIRSF" id="PIRSF038925">
    <property type="entry name" value="AMP-prot_trans"/>
    <property type="match status" value="1"/>
</dbReference>
<dbReference type="InterPro" id="IPR048770">
    <property type="entry name" value="SoFic-like_C"/>
</dbReference>
<dbReference type="Proteomes" id="UP000035054">
    <property type="component" value="Unassembled WGS sequence"/>
</dbReference>
<evidence type="ECO:0000313" key="6">
    <source>
        <dbReference type="Proteomes" id="UP000035054"/>
    </source>
</evidence>
<dbReference type="PANTHER" id="PTHR13504">
    <property type="entry name" value="FIDO DOMAIN-CONTAINING PROTEIN DDB_G0283145"/>
    <property type="match status" value="1"/>
</dbReference>
<feature type="active site" evidence="2">
    <location>
        <position position="195"/>
    </location>
</feature>
<dbReference type="Gene3D" id="1.10.10.10">
    <property type="entry name" value="Winged helix-like DNA-binding domain superfamily/Winged helix DNA-binding domain"/>
    <property type="match status" value="1"/>
</dbReference>
<accession>A0A6N3X3N9</accession>
<dbReference type="InterPro" id="IPR003812">
    <property type="entry name" value="Fido"/>
</dbReference>
<dbReference type="Pfam" id="PF21248">
    <property type="entry name" value="SoFic-like_C"/>
    <property type="match status" value="1"/>
</dbReference>
<dbReference type="InterPro" id="IPR036597">
    <property type="entry name" value="Fido-like_dom_sf"/>
</dbReference>
<evidence type="ECO:0000256" key="2">
    <source>
        <dbReference type="PIRSR" id="PIRSR640198-1"/>
    </source>
</evidence>
<proteinExistence type="predicted"/>
<evidence type="ECO:0000259" key="4">
    <source>
        <dbReference type="PROSITE" id="PS51459"/>
    </source>
</evidence>
<reference evidence="5 6" key="1">
    <citation type="submission" date="2015-01" db="EMBL/GenBank/DDBJ databases">
        <title>Lifestyle Evolution in Cyanobacterial Symbionts of Sponges.</title>
        <authorList>
            <person name="Burgsdorf I."/>
            <person name="Slaby B.M."/>
            <person name="Handley K.M."/>
            <person name="Haber M."/>
            <person name="Blom J."/>
            <person name="Marshall C.W."/>
            <person name="Gilbert J.A."/>
            <person name="Hentschel U."/>
            <person name="Steindler L."/>
        </authorList>
    </citation>
    <scope>NUCLEOTIDE SEQUENCE [LARGE SCALE GENOMIC DNA]</scope>
    <source>
        <strain evidence="5">142</strain>
    </source>
</reference>
<dbReference type="Gene3D" id="1.10.3290.10">
    <property type="entry name" value="Fido-like domain"/>
    <property type="match status" value="1"/>
</dbReference>
<evidence type="ECO:0000256" key="1">
    <source>
        <dbReference type="PIRSR" id="PIRSR038925-1"/>
    </source>
</evidence>
<feature type="binding site" evidence="3">
    <location>
        <begin position="199"/>
        <end position="206"/>
    </location>
    <ligand>
        <name>ATP</name>
        <dbReference type="ChEBI" id="CHEBI:30616"/>
    </ligand>
</feature>